<evidence type="ECO:0000256" key="1">
    <source>
        <dbReference type="ARBA" id="ARBA00004141"/>
    </source>
</evidence>
<dbReference type="PANTHER" id="PTHR46726:SF1">
    <property type="entry name" value="TWO-PORE CALCIUM CHANNEL 3"/>
    <property type="match status" value="1"/>
</dbReference>
<dbReference type="AlphaFoldDB" id="A0A1Q9DI73"/>
<dbReference type="EMBL" id="LSRX01000524">
    <property type="protein sequence ID" value="OLP94877.1"/>
    <property type="molecule type" value="Genomic_DNA"/>
</dbReference>
<keyword evidence="4 5" id="KW-0472">Membrane</keyword>
<evidence type="ECO:0000313" key="7">
    <source>
        <dbReference type="EMBL" id="OLP94877.1"/>
    </source>
</evidence>
<dbReference type="PROSITE" id="PS50004">
    <property type="entry name" value="C2"/>
    <property type="match status" value="1"/>
</dbReference>
<dbReference type="OrthoDB" id="431720at2759"/>
<sequence length="331" mass="38097">MVLERCEVQGRATSRFRSQTIERSLAPPQWNYQHRVRGYQEGDALKFTVYDEDYMSEDDFLGSAVPWMEWLQLDTGDATDQSFIKVAVSDREGNFSEPLDLGAKVALEANWFKILVGAVICINTVWLLVQSVFPYWRDRLWYLDPVFLAIYCLETGLRMGHWRLQFFSHPHEAGWNWFDLIIVLAGVLEEIETFSDDEKDGSGTGTQLMALRVFKPLRLVARLARFMRVVRLLRVLLTADFSWVESATFQSAVGVVILLNALIMGLETDIQSPIFEWAEQIMLSFFVLEAVLRVRHRGWEFFTSSEDGGWNILDMTIVASGVIDDWVLKAM</sequence>
<dbReference type="Gene3D" id="2.60.40.150">
    <property type="entry name" value="C2 domain"/>
    <property type="match status" value="1"/>
</dbReference>
<dbReference type="SUPFAM" id="SSF49562">
    <property type="entry name" value="C2 domain (Calcium/lipid-binding domain, CaLB)"/>
    <property type="match status" value="1"/>
</dbReference>
<dbReference type="Pfam" id="PF00520">
    <property type="entry name" value="Ion_trans"/>
    <property type="match status" value="2"/>
</dbReference>
<gene>
    <name evidence="7" type="primary">Cacna1e</name>
    <name evidence="7" type="ORF">AK812_SmicGene23063</name>
</gene>
<comment type="subcellular location">
    <subcellularLocation>
        <location evidence="1">Membrane</location>
        <topology evidence="1">Multi-pass membrane protein</topology>
    </subcellularLocation>
</comment>
<dbReference type="GO" id="GO:0016020">
    <property type="term" value="C:membrane"/>
    <property type="evidence" value="ECO:0007669"/>
    <property type="project" value="UniProtKB-SubCell"/>
</dbReference>
<keyword evidence="8" id="KW-1185">Reference proteome</keyword>
<evidence type="ECO:0000256" key="4">
    <source>
        <dbReference type="ARBA" id="ARBA00023136"/>
    </source>
</evidence>
<accession>A0A1Q9DI73</accession>
<dbReference type="InterPro" id="IPR027359">
    <property type="entry name" value="Volt_channel_dom_sf"/>
</dbReference>
<evidence type="ECO:0000259" key="6">
    <source>
        <dbReference type="PROSITE" id="PS50004"/>
    </source>
</evidence>
<evidence type="ECO:0000256" key="5">
    <source>
        <dbReference type="SAM" id="Phobius"/>
    </source>
</evidence>
<organism evidence="7 8">
    <name type="scientific">Symbiodinium microadriaticum</name>
    <name type="common">Dinoflagellate</name>
    <name type="synonym">Zooxanthella microadriatica</name>
    <dbReference type="NCBI Taxonomy" id="2951"/>
    <lineage>
        <taxon>Eukaryota</taxon>
        <taxon>Sar</taxon>
        <taxon>Alveolata</taxon>
        <taxon>Dinophyceae</taxon>
        <taxon>Suessiales</taxon>
        <taxon>Symbiodiniaceae</taxon>
        <taxon>Symbiodinium</taxon>
    </lineage>
</organism>
<evidence type="ECO:0000256" key="3">
    <source>
        <dbReference type="ARBA" id="ARBA00022989"/>
    </source>
</evidence>
<dbReference type="Gene3D" id="1.20.120.350">
    <property type="entry name" value="Voltage-gated potassium channels. Chain C"/>
    <property type="match status" value="2"/>
</dbReference>
<protein>
    <submittedName>
        <fullName evidence="7">Voltage-dependent R-type calcium channel subunit alpha-1E</fullName>
    </submittedName>
</protein>
<evidence type="ECO:0000256" key="2">
    <source>
        <dbReference type="ARBA" id="ARBA00022692"/>
    </source>
</evidence>
<reference evidence="7 8" key="1">
    <citation type="submission" date="2016-02" db="EMBL/GenBank/DDBJ databases">
        <title>Genome analysis of coral dinoflagellate symbionts highlights evolutionary adaptations to a symbiotic lifestyle.</title>
        <authorList>
            <person name="Aranda M."/>
            <person name="Li Y."/>
            <person name="Liew Y.J."/>
            <person name="Baumgarten S."/>
            <person name="Simakov O."/>
            <person name="Wilson M."/>
            <person name="Piel J."/>
            <person name="Ashoor H."/>
            <person name="Bougouffa S."/>
            <person name="Bajic V.B."/>
            <person name="Ryu T."/>
            <person name="Ravasi T."/>
            <person name="Bayer T."/>
            <person name="Micklem G."/>
            <person name="Kim H."/>
            <person name="Bhak J."/>
            <person name="Lajeunesse T.C."/>
            <person name="Voolstra C.R."/>
        </authorList>
    </citation>
    <scope>NUCLEOTIDE SEQUENCE [LARGE SCALE GENOMIC DNA]</scope>
    <source>
        <strain evidence="7 8">CCMP2467</strain>
    </source>
</reference>
<dbReference type="Pfam" id="PF00168">
    <property type="entry name" value="C2"/>
    <property type="match status" value="1"/>
</dbReference>
<dbReference type="SUPFAM" id="SSF81324">
    <property type="entry name" value="Voltage-gated potassium channels"/>
    <property type="match status" value="1"/>
</dbReference>
<dbReference type="CDD" id="cd00030">
    <property type="entry name" value="C2"/>
    <property type="match status" value="1"/>
</dbReference>
<feature type="domain" description="C2" evidence="6">
    <location>
        <begin position="1"/>
        <end position="83"/>
    </location>
</feature>
<dbReference type="Proteomes" id="UP000186817">
    <property type="component" value="Unassembled WGS sequence"/>
</dbReference>
<keyword evidence="3 5" id="KW-1133">Transmembrane helix</keyword>
<comment type="caution">
    <text evidence="7">The sequence shown here is derived from an EMBL/GenBank/DDBJ whole genome shotgun (WGS) entry which is preliminary data.</text>
</comment>
<dbReference type="InterPro" id="IPR035892">
    <property type="entry name" value="C2_domain_sf"/>
</dbReference>
<dbReference type="InterPro" id="IPR005821">
    <property type="entry name" value="Ion_trans_dom"/>
</dbReference>
<dbReference type="InterPro" id="IPR000008">
    <property type="entry name" value="C2_dom"/>
</dbReference>
<dbReference type="GO" id="GO:0005216">
    <property type="term" value="F:monoatomic ion channel activity"/>
    <property type="evidence" value="ECO:0007669"/>
    <property type="project" value="InterPro"/>
</dbReference>
<name>A0A1Q9DI73_SYMMI</name>
<dbReference type="PANTHER" id="PTHR46726">
    <property type="entry name" value="TWO PORE CHANNEL 3"/>
    <property type="match status" value="1"/>
</dbReference>
<feature type="transmembrane region" description="Helical" evidence="5">
    <location>
        <begin position="114"/>
        <end position="133"/>
    </location>
</feature>
<evidence type="ECO:0000313" key="8">
    <source>
        <dbReference type="Proteomes" id="UP000186817"/>
    </source>
</evidence>
<keyword evidence="2 5" id="KW-0812">Transmembrane</keyword>
<proteinExistence type="predicted"/>